<evidence type="ECO:0000313" key="1">
    <source>
        <dbReference type="Proteomes" id="UP000887563"/>
    </source>
</evidence>
<keyword evidence="1" id="KW-1185">Reference proteome</keyword>
<sequence length="54" mass="6208">MQFGWPKIPARNSVYGTSNCKQMLCECDKISIKYAKLLTETTIRKNPNILMICL</sequence>
<reference evidence="2" key="1">
    <citation type="submission" date="2022-11" db="UniProtKB">
        <authorList>
            <consortium name="WormBaseParasite"/>
        </authorList>
    </citation>
    <scope>IDENTIFICATION</scope>
</reference>
<accession>A0A914LZF6</accession>
<name>A0A914LZF6_MELIC</name>
<organism evidence="1 2">
    <name type="scientific">Meloidogyne incognita</name>
    <name type="common">Southern root-knot nematode worm</name>
    <name type="synonym">Oxyuris incognita</name>
    <dbReference type="NCBI Taxonomy" id="6306"/>
    <lineage>
        <taxon>Eukaryota</taxon>
        <taxon>Metazoa</taxon>
        <taxon>Ecdysozoa</taxon>
        <taxon>Nematoda</taxon>
        <taxon>Chromadorea</taxon>
        <taxon>Rhabditida</taxon>
        <taxon>Tylenchina</taxon>
        <taxon>Tylenchomorpha</taxon>
        <taxon>Tylenchoidea</taxon>
        <taxon>Meloidogynidae</taxon>
        <taxon>Meloidogyninae</taxon>
        <taxon>Meloidogyne</taxon>
        <taxon>Meloidogyne incognita group</taxon>
    </lineage>
</organism>
<evidence type="ECO:0000313" key="2">
    <source>
        <dbReference type="WBParaSite" id="Minc3s01079g20515"/>
    </source>
</evidence>
<dbReference type="AlphaFoldDB" id="A0A914LZF6"/>
<protein>
    <submittedName>
        <fullName evidence="2">Uncharacterized protein</fullName>
    </submittedName>
</protein>
<proteinExistence type="predicted"/>
<dbReference type="Proteomes" id="UP000887563">
    <property type="component" value="Unplaced"/>
</dbReference>
<dbReference type="WBParaSite" id="Minc3s01079g20515">
    <property type="protein sequence ID" value="Minc3s01079g20515"/>
    <property type="gene ID" value="Minc3s01079g20515"/>
</dbReference>